<protein>
    <submittedName>
        <fullName evidence="1">Uncharacterized protein</fullName>
    </submittedName>
</protein>
<dbReference type="OrthoDB" id="1742162at2759"/>
<feature type="non-terminal residue" evidence="1">
    <location>
        <position position="1"/>
    </location>
</feature>
<reference evidence="1 2" key="1">
    <citation type="journal article" date="2021" name="Plant Biotechnol. J.">
        <title>Multi-omics assisted identification of the key and species-specific regulatory components of drought-tolerant mechanisms in Gossypium stocksii.</title>
        <authorList>
            <person name="Yu D."/>
            <person name="Ke L."/>
            <person name="Zhang D."/>
            <person name="Wu Y."/>
            <person name="Sun Y."/>
            <person name="Mei J."/>
            <person name="Sun J."/>
            <person name="Sun Y."/>
        </authorList>
    </citation>
    <scope>NUCLEOTIDE SEQUENCE [LARGE SCALE GENOMIC DNA]</scope>
    <source>
        <strain evidence="2">cv. E1</strain>
        <tissue evidence="1">Leaf</tissue>
    </source>
</reference>
<evidence type="ECO:0000313" key="2">
    <source>
        <dbReference type="Proteomes" id="UP000828251"/>
    </source>
</evidence>
<keyword evidence="2" id="KW-1185">Reference proteome</keyword>
<proteinExistence type="predicted"/>
<dbReference type="AlphaFoldDB" id="A0A9D3ZW26"/>
<comment type="caution">
    <text evidence="1">The sequence shown here is derived from an EMBL/GenBank/DDBJ whole genome shotgun (WGS) entry which is preliminary data.</text>
</comment>
<gene>
    <name evidence="1" type="ORF">J1N35_025303</name>
</gene>
<name>A0A9D3ZW26_9ROSI</name>
<dbReference type="EMBL" id="JAIQCV010000008">
    <property type="protein sequence ID" value="KAH1072975.1"/>
    <property type="molecule type" value="Genomic_DNA"/>
</dbReference>
<accession>A0A9D3ZW26</accession>
<dbReference type="Proteomes" id="UP000828251">
    <property type="component" value="Unassembled WGS sequence"/>
</dbReference>
<organism evidence="1 2">
    <name type="scientific">Gossypium stocksii</name>
    <dbReference type="NCBI Taxonomy" id="47602"/>
    <lineage>
        <taxon>Eukaryota</taxon>
        <taxon>Viridiplantae</taxon>
        <taxon>Streptophyta</taxon>
        <taxon>Embryophyta</taxon>
        <taxon>Tracheophyta</taxon>
        <taxon>Spermatophyta</taxon>
        <taxon>Magnoliopsida</taxon>
        <taxon>eudicotyledons</taxon>
        <taxon>Gunneridae</taxon>
        <taxon>Pentapetalae</taxon>
        <taxon>rosids</taxon>
        <taxon>malvids</taxon>
        <taxon>Malvales</taxon>
        <taxon>Malvaceae</taxon>
        <taxon>Malvoideae</taxon>
        <taxon>Gossypium</taxon>
    </lineage>
</organism>
<sequence>DFIEKFLEGLDDTFEPVIDAVNSRDTAITFDELHEKLINRELALHISSSNVLVTAYLTHTQCSNQ</sequence>
<evidence type="ECO:0000313" key="1">
    <source>
        <dbReference type="EMBL" id="KAH1072975.1"/>
    </source>
</evidence>